<protein>
    <submittedName>
        <fullName evidence="1">Uncharacterized protein</fullName>
    </submittedName>
</protein>
<dbReference type="GO" id="GO:0031012">
    <property type="term" value="C:extracellular matrix"/>
    <property type="evidence" value="ECO:0007669"/>
    <property type="project" value="TreeGrafter"/>
</dbReference>
<dbReference type="AlphaFoldDB" id="A0AAN7NK56"/>
<organism evidence="1 2">
    <name type="scientific">Mycteria americana</name>
    <name type="common">Wood stork</name>
    <dbReference type="NCBI Taxonomy" id="33587"/>
    <lineage>
        <taxon>Eukaryota</taxon>
        <taxon>Metazoa</taxon>
        <taxon>Chordata</taxon>
        <taxon>Craniata</taxon>
        <taxon>Vertebrata</taxon>
        <taxon>Euteleostomi</taxon>
        <taxon>Archelosauria</taxon>
        <taxon>Archosauria</taxon>
        <taxon>Dinosauria</taxon>
        <taxon>Saurischia</taxon>
        <taxon>Theropoda</taxon>
        <taxon>Coelurosauria</taxon>
        <taxon>Aves</taxon>
        <taxon>Neognathae</taxon>
        <taxon>Neoaves</taxon>
        <taxon>Aequornithes</taxon>
        <taxon>Ciconiiformes</taxon>
        <taxon>Ciconiidae</taxon>
        <taxon>Mycteria</taxon>
    </lineage>
</organism>
<dbReference type="Proteomes" id="UP001333110">
    <property type="component" value="Unassembled WGS sequence"/>
</dbReference>
<name>A0AAN7NK56_MYCAM</name>
<dbReference type="GO" id="GO:0007508">
    <property type="term" value="P:larval heart development"/>
    <property type="evidence" value="ECO:0007669"/>
    <property type="project" value="TreeGrafter"/>
</dbReference>
<accession>A0AAN7NK56</accession>
<dbReference type="EMBL" id="JAUNZN010000002">
    <property type="protein sequence ID" value="KAK4827505.1"/>
    <property type="molecule type" value="Genomic_DNA"/>
</dbReference>
<dbReference type="PANTHER" id="PTHR33395">
    <property type="entry name" value="TRANSCRIPTASE, PUTATIVE-RELATED-RELATED"/>
    <property type="match status" value="1"/>
</dbReference>
<dbReference type="PANTHER" id="PTHR33395:SF22">
    <property type="entry name" value="REVERSE TRANSCRIPTASE DOMAIN-CONTAINING PROTEIN"/>
    <property type="match status" value="1"/>
</dbReference>
<sequence>MVLANQLQMALLEQGVKSLAIVLEKLVAEVPADWKLANVIPVYKKGIREDPGNYRPVSLTSVP</sequence>
<reference evidence="1 2" key="1">
    <citation type="journal article" date="2023" name="J. Hered.">
        <title>Chromosome-level genome of the wood stork (Mycteria americana) provides insight into avian chromosome evolution.</title>
        <authorList>
            <person name="Flamio R. Jr."/>
            <person name="Ramstad K.M."/>
        </authorList>
    </citation>
    <scope>NUCLEOTIDE SEQUENCE [LARGE SCALE GENOMIC DNA]</scope>
    <source>
        <strain evidence="1">JAX WOST 10</strain>
    </source>
</reference>
<dbReference type="GO" id="GO:0061343">
    <property type="term" value="P:cell adhesion involved in heart morphogenesis"/>
    <property type="evidence" value="ECO:0007669"/>
    <property type="project" value="TreeGrafter"/>
</dbReference>
<gene>
    <name evidence="1" type="ORF">QYF61_018805</name>
</gene>
<keyword evidence="2" id="KW-1185">Reference proteome</keyword>
<evidence type="ECO:0000313" key="1">
    <source>
        <dbReference type="EMBL" id="KAK4827505.1"/>
    </source>
</evidence>
<proteinExistence type="predicted"/>
<comment type="caution">
    <text evidence="1">The sequence shown here is derived from an EMBL/GenBank/DDBJ whole genome shotgun (WGS) entry which is preliminary data.</text>
</comment>
<evidence type="ECO:0000313" key="2">
    <source>
        <dbReference type="Proteomes" id="UP001333110"/>
    </source>
</evidence>